<evidence type="ECO:0000313" key="1">
    <source>
        <dbReference type="EMBL" id="GMN40732.1"/>
    </source>
</evidence>
<dbReference type="Gramene" id="FCD_00030524-RA">
    <property type="protein sequence ID" value="FCD_00030524-RA:cds"/>
    <property type="gene ID" value="FCD_00030524"/>
</dbReference>
<proteinExistence type="predicted"/>
<dbReference type="EMBL" id="BTGU01000011">
    <property type="protein sequence ID" value="GMN40732.1"/>
    <property type="molecule type" value="Genomic_DNA"/>
</dbReference>
<gene>
    <name evidence="1" type="ORF">TIFTF001_009957</name>
</gene>
<keyword evidence="2" id="KW-1185">Reference proteome</keyword>
<dbReference type="AlphaFoldDB" id="A0AA87ZW72"/>
<protein>
    <submittedName>
        <fullName evidence="1">Uncharacterized protein</fullName>
    </submittedName>
</protein>
<reference evidence="1" key="1">
    <citation type="submission" date="2023-07" db="EMBL/GenBank/DDBJ databases">
        <title>draft genome sequence of fig (Ficus carica).</title>
        <authorList>
            <person name="Takahashi T."/>
            <person name="Nishimura K."/>
        </authorList>
    </citation>
    <scope>NUCLEOTIDE SEQUENCE</scope>
</reference>
<name>A0AA87ZW72_FICCA</name>
<sequence>MARVSRYHFHERHEMHPLILSLFEQRLDRLSAALAANRLHQLCPAQAQLFLASMYEDYNNLR</sequence>
<evidence type="ECO:0000313" key="2">
    <source>
        <dbReference type="Proteomes" id="UP001187192"/>
    </source>
</evidence>
<dbReference type="Proteomes" id="UP001187192">
    <property type="component" value="Unassembled WGS sequence"/>
</dbReference>
<organism evidence="1 2">
    <name type="scientific">Ficus carica</name>
    <name type="common">Common fig</name>
    <dbReference type="NCBI Taxonomy" id="3494"/>
    <lineage>
        <taxon>Eukaryota</taxon>
        <taxon>Viridiplantae</taxon>
        <taxon>Streptophyta</taxon>
        <taxon>Embryophyta</taxon>
        <taxon>Tracheophyta</taxon>
        <taxon>Spermatophyta</taxon>
        <taxon>Magnoliopsida</taxon>
        <taxon>eudicotyledons</taxon>
        <taxon>Gunneridae</taxon>
        <taxon>Pentapetalae</taxon>
        <taxon>rosids</taxon>
        <taxon>fabids</taxon>
        <taxon>Rosales</taxon>
        <taxon>Moraceae</taxon>
        <taxon>Ficeae</taxon>
        <taxon>Ficus</taxon>
    </lineage>
</organism>
<comment type="caution">
    <text evidence="1">The sequence shown here is derived from an EMBL/GenBank/DDBJ whole genome shotgun (WGS) entry which is preliminary data.</text>
</comment>
<accession>A0AA87ZW72</accession>